<dbReference type="InterPro" id="IPR003594">
    <property type="entry name" value="HATPase_dom"/>
</dbReference>
<feature type="transmembrane region" description="Helical" evidence="11">
    <location>
        <begin position="17"/>
        <end position="40"/>
    </location>
</feature>
<dbReference type="SUPFAM" id="SSF158472">
    <property type="entry name" value="HAMP domain-like"/>
    <property type="match status" value="1"/>
</dbReference>
<dbReference type="PRINTS" id="PR00344">
    <property type="entry name" value="BCTRLSENSOR"/>
</dbReference>
<dbReference type="InterPro" id="IPR036097">
    <property type="entry name" value="HisK_dim/P_sf"/>
</dbReference>
<evidence type="ECO:0000313" key="15">
    <source>
        <dbReference type="Proteomes" id="UP000572680"/>
    </source>
</evidence>
<dbReference type="SUPFAM" id="SSF47384">
    <property type="entry name" value="Homodimeric domain of signal transducing histidine kinase"/>
    <property type="match status" value="1"/>
</dbReference>
<evidence type="ECO:0000256" key="7">
    <source>
        <dbReference type="ARBA" id="ARBA00022777"/>
    </source>
</evidence>
<dbReference type="CDD" id="cd00082">
    <property type="entry name" value="HisKA"/>
    <property type="match status" value="1"/>
</dbReference>
<dbReference type="EC" id="2.7.13.3" evidence="3"/>
<keyword evidence="6 11" id="KW-0812">Transmembrane</keyword>
<keyword evidence="4" id="KW-0597">Phosphoprotein</keyword>
<dbReference type="InterPro" id="IPR005467">
    <property type="entry name" value="His_kinase_dom"/>
</dbReference>
<evidence type="ECO:0000259" key="13">
    <source>
        <dbReference type="PROSITE" id="PS50885"/>
    </source>
</evidence>
<dbReference type="InterPro" id="IPR036890">
    <property type="entry name" value="HATPase_C_sf"/>
</dbReference>
<dbReference type="InterPro" id="IPR050428">
    <property type="entry name" value="TCS_sensor_his_kinase"/>
</dbReference>
<gene>
    <name evidence="14" type="ORF">HNR61_002303</name>
</gene>
<evidence type="ECO:0000256" key="2">
    <source>
        <dbReference type="ARBA" id="ARBA00004236"/>
    </source>
</evidence>
<evidence type="ECO:0000313" key="14">
    <source>
        <dbReference type="EMBL" id="MBA8950690.1"/>
    </source>
</evidence>
<keyword evidence="7 14" id="KW-0418">Kinase</keyword>
<keyword evidence="10 11" id="KW-0472">Membrane</keyword>
<evidence type="ECO:0000259" key="12">
    <source>
        <dbReference type="PROSITE" id="PS50109"/>
    </source>
</evidence>
<keyword evidence="9" id="KW-0902">Two-component regulatory system</keyword>
<dbReference type="GO" id="GO:0000155">
    <property type="term" value="F:phosphorelay sensor kinase activity"/>
    <property type="evidence" value="ECO:0007669"/>
    <property type="project" value="InterPro"/>
</dbReference>
<dbReference type="Pfam" id="PF00672">
    <property type="entry name" value="HAMP"/>
    <property type="match status" value="1"/>
</dbReference>
<evidence type="ECO:0000256" key="4">
    <source>
        <dbReference type="ARBA" id="ARBA00022553"/>
    </source>
</evidence>
<dbReference type="Pfam" id="PF00512">
    <property type="entry name" value="HisKA"/>
    <property type="match status" value="1"/>
</dbReference>
<dbReference type="RefSeq" id="WP_182843055.1">
    <property type="nucleotide sequence ID" value="NZ_BAAALP010000022.1"/>
</dbReference>
<dbReference type="CDD" id="cd00075">
    <property type="entry name" value="HATPase"/>
    <property type="match status" value="1"/>
</dbReference>
<evidence type="ECO:0000256" key="5">
    <source>
        <dbReference type="ARBA" id="ARBA00022679"/>
    </source>
</evidence>
<dbReference type="Gene3D" id="6.10.340.10">
    <property type="match status" value="1"/>
</dbReference>
<dbReference type="PANTHER" id="PTHR45436">
    <property type="entry name" value="SENSOR HISTIDINE KINASE YKOH"/>
    <property type="match status" value="1"/>
</dbReference>
<dbReference type="PANTHER" id="PTHR45436:SF5">
    <property type="entry name" value="SENSOR HISTIDINE KINASE TRCS"/>
    <property type="match status" value="1"/>
</dbReference>
<dbReference type="SMART" id="SM00388">
    <property type="entry name" value="HisKA"/>
    <property type="match status" value="1"/>
</dbReference>
<dbReference type="SUPFAM" id="SSF55874">
    <property type="entry name" value="ATPase domain of HSP90 chaperone/DNA topoisomerase II/histidine kinase"/>
    <property type="match status" value="1"/>
</dbReference>
<dbReference type="Gene3D" id="3.30.565.10">
    <property type="entry name" value="Histidine kinase-like ATPase, C-terminal domain"/>
    <property type="match status" value="1"/>
</dbReference>
<dbReference type="CDD" id="cd06225">
    <property type="entry name" value="HAMP"/>
    <property type="match status" value="1"/>
</dbReference>
<keyword evidence="15" id="KW-1185">Reference proteome</keyword>
<dbReference type="PROSITE" id="PS50885">
    <property type="entry name" value="HAMP"/>
    <property type="match status" value="1"/>
</dbReference>
<dbReference type="InterPro" id="IPR003661">
    <property type="entry name" value="HisK_dim/P_dom"/>
</dbReference>
<dbReference type="SMART" id="SM00304">
    <property type="entry name" value="HAMP"/>
    <property type="match status" value="1"/>
</dbReference>
<comment type="catalytic activity">
    <reaction evidence="1">
        <text>ATP + protein L-histidine = ADP + protein N-phospho-L-histidine.</text>
        <dbReference type="EC" id="2.7.13.3"/>
    </reaction>
</comment>
<comment type="caution">
    <text evidence="14">The sequence shown here is derived from an EMBL/GenBank/DDBJ whole genome shotgun (WGS) entry which is preliminary data.</text>
</comment>
<reference evidence="14 15" key="1">
    <citation type="submission" date="2020-08" db="EMBL/GenBank/DDBJ databases">
        <title>Genomic Encyclopedia of Type Strains, Phase IV (KMG-IV): sequencing the most valuable type-strain genomes for metagenomic binning, comparative biology and taxonomic classification.</title>
        <authorList>
            <person name="Goeker M."/>
        </authorList>
    </citation>
    <scope>NUCLEOTIDE SEQUENCE [LARGE SCALE GENOMIC DNA]</scope>
    <source>
        <strain evidence="14 15">DSM 44197</strain>
    </source>
</reference>
<evidence type="ECO:0000256" key="6">
    <source>
        <dbReference type="ARBA" id="ARBA00022692"/>
    </source>
</evidence>
<sequence>MRGAPPVWGRLPLRARLAVLTAAAVAVSIAGATVVAYAVLDRSTRAELDRSLARQAAQLDREIRANDWARTGSCEWITSPCAQIVRRDGTVEPDEAGLPVTPRVARVANGSGPPFYTDAVTGGLPVRIYTRPLPSGGALEVGVRADGVERNLRAARLALLATALAGVGVAALLGYLVARGALRPVIRLTRAAERITATGDPSHRMAVTGGDEPARLAASFNAALAALEESVTAQRRLVADASHELRTPLTSLRSDVELLDRLPPERRERVLARLRGQLAGLTGLVGDLIELARGDAPDDPVEDVRLDALVAHCAGEARARWPDVAFTTDLEPRVVSGMPRRLTRAVTNLLDDAAKFGGAHGPVEVALRGDGLAVRDHGPGIDPADLPHVFDRFYRSSAARGLPGSGLGLAIVAQVAAEHAAEVSAEAAPGGGTVVRLAFPPSPGPP</sequence>
<dbReference type="Gene3D" id="1.10.287.130">
    <property type="match status" value="1"/>
</dbReference>
<dbReference type="InterPro" id="IPR003660">
    <property type="entry name" value="HAMP_dom"/>
</dbReference>
<proteinExistence type="predicted"/>
<evidence type="ECO:0000256" key="9">
    <source>
        <dbReference type="ARBA" id="ARBA00023012"/>
    </source>
</evidence>
<keyword evidence="8 11" id="KW-1133">Transmembrane helix</keyword>
<dbReference type="PROSITE" id="PS50109">
    <property type="entry name" value="HIS_KIN"/>
    <property type="match status" value="1"/>
</dbReference>
<name>A0A7W3LM47_ACTNM</name>
<dbReference type="Proteomes" id="UP000572680">
    <property type="component" value="Unassembled WGS sequence"/>
</dbReference>
<accession>A0A7W3LM47</accession>
<dbReference type="EMBL" id="JACJIA010000002">
    <property type="protein sequence ID" value="MBA8950690.1"/>
    <property type="molecule type" value="Genomic_DNA"/>
</dbReference>
<feature type="domain" description="HAMP" evidence="13">
    <location>
        <begin position="179"/>
        <end position="232"/>
    </location>
</feature>
<evidence type="ECO:0000256" key="3">
    <source>
        <dbReference type="ARBA" id="ARBA00012438"/>
    </source>
</evidence>
<keyword evidence="5 14" id="KW-0808">Transferase</keyword>
<protein>
    <recommendedName>
        <fullName evidence="3">histidine kinase</fullName>
        <ecNumber evidence="3">2.7.13.3</ecNumber>
    </recommendedName>
</protein>
<dbReference type="SMART" id="SM00387">
    <property type="entry name" value="HATPase_c"/>
    <property type="match status" value="1"/>
</dbReference>
<feature type="domain" description="Histidine kinase" evidence="12">
    <location>
        <begin position="240"/>
        <end position="443"/>
    </location>
</feature>
<dbReference type="GO" id="GO:0005886">
    <property type="term" value="C:plasma membrane"/>
    <property type="evidence" value="ECO:0007669"/>
    <property type="project" value="UniProtKB-SubCell"/>
</dbReference>
<evidence type="ECO:0000256" key="1">
    <source>
        <dbReference type="ARBA" id="ARBA00000085"/>
    </source>
</evidence>
<evidence type="ECO:0000256" key="11">
    <source>
        <dbReference type="SAM" id="Phobius"/>
    </source>
</evidence>
<dbReference type="InterPro" id="IPR004358">
    <property type="entry name" value="Sig_transdc_His_kin-like_C"/>
</dbReference>
<organism evidence="14 15">
    <name type="scientific">Actinomadura namibiensis</name>
    <dbReference type="NCBI Taxonomy" id="182080"/>
    <lineage>
        <taxon>Bacteria</taxon>
        <taxon>Bacillati</taxon>
        <taxon>Actinomycetota</taxon>
        <taxon>Actinomycetes</taxon>
        <taxon>Streptosporangiales</taxon>
        <taxon>Thermomonosporaceae</taxon>
        <taxon>Actinomadura</taxon>
    </lineage>
</organism>
<evidence type="ECO:0000256" key="8">
    <source>
        <dbReference type="ARBA" id="ARBA00022989"/>
    </source>
</evidence>
<evidence type="ECO:0000256" key="10">
    <source>
        <dbReference type="ARBA" id="ARBA00023136"/>
    </source>
</evidence>
<comment type="subcellular location">
    <subcellularLocation>
        <location evidence="2">Cell membrane</location>
    </subcellularLocation>
</comment>
<dbReference type="Pfam" id="PF02518">
    <property type="entry name" value="HATPase_c"/>
    <property type="match status" value="1"/>
</dbReference>
<feature type="transmembrane region" description="Helical" evidence="11">
    <location>
        <begin position="157"/>
        <end position="178"/>
    </location>
</feature>
<dbReference type="AlphaFoldDB" id="A0A7W3LM47"/>